<dbReference type="InterPro" id="IPR003742">
    <property type="entry name" value="RlmH-like"/>
</dbReference>
<organism evidence="6 7">
    <name type="scientific">Candidatus Phaeomarinibacter ectocarpi</name>
    <dbReference type="NCBI Taxonomy" id="1458461"/>
    <lineage>
        <taxon>Bacteria</taxon>
        <taxon>Pseudomonadati</taxon>
        <taxon>Pseudomonadota</taxon>
        <taxon>Alphaproteobacteria</taxon>
        <taxon>Hyphomicrobiales</taxon>
        <taxon>Parvibaculaceae</taxon>
        <taxon>Candidatus Phaeomarinibacter</taxon>
    </lineage>
</organism>
<evidence type="ECO:0000256" key="4">
    <source>
        <dbReference type="ARBA" id="ARBA00038303"/>
    </source>
</evidence>
<dbReference type="Proteomes" id="UP000032160">
    <property type="component" value="Chromosome I"/>
</dbReference>
<comment type="subunit">
    <text evidence="5">Homodimer.</text>
</comment>
<evidence type="ECO:0000256" key="2">
    <source>
        <dbReference type="ARBA" id="ARBA00022679"/>
    </source>
</evidence>
<dbReference type="CDD" id="cd18081">
    <property type="entry name" value="RlmH-like"/>
    <property type="match status" value="1"/>
</dbReference>
<dbReference type="KEGG" id="pect:BN1012_Phect1237"/>
<keyword evidence="7" id="KW-1185">Reference proteome</keyword>
<dbReference type="HAMAP" id="MF_00658">
    <property type="entry name" value="23SrRNA_methyltr_H"/>
    <property type="match status" value="1"/>
</dbReference>
<feature type="binding site" evidence="5">
    <location>
        <position position="111"/>
    </location>
    <ligand>
        <name>S-adenosyl-L-methionine</name>
        <dbReference type="ChEBI" id="CHEBI:59789"/>
    </ligand>
</feature>
<gene>
    <name evidence="5" type="primary">rlmH</name>
    <name evidence="6" type="ORF">BN1012_Phect1237</name>
</gene>
<dbReference type="STRING" id="1458461.BN1012_Phect1237"/>
<evidence type="ECO:0000256" key="3">
    <source>
        <dbReference type="ARBA" id="ARBA00022691"/>
    </source>
</evidence>
<dbReference type="EMBL" id="HG966617">
    <property type="protein sequence ID" value="CDO59451.1"/>
    <property type="molecule type" value="Genomic_DNA"/>
</dbReference>
<dbReference type="PANTHER" id="PTHR33603">
    <property type="entry name" value="METHYLTRANSFERASE"/>
    <property type="match status" value="1"/>
</dbReference>
<evidence type="ECO:0000256" key="5">
    <source>
        <dbReference type="HAMAP-Rule" id="MF_00658"/>
    </source>
</evidence>
<keyword evidence="3 5" id="KW-0949">S-adenosyl-L-methionine</keyword>
<dbReference type="Gene3D" id="3.40.1280.10">
    <property type="match status" value="1"/>
</dbReference>
<keyword evidence="2 5" id="KW-0808">Transferase</keyword>
<keyword evidence="5" id="KW-0963">Cytoplasm</keyword>
<evidence type="ECO:0000256" key="1">
    <source>
        <dbReference type="ARBA" id="ARBA00022603"/>
    </source>
</evidence>
<evidence type="ECO:0000313" key="7">
    <source>
        <dbReference type="Proteomes" id="UP000032160"/>
    </source>
</evidence>
<keyword evidence="5" id="KW-0698">rRNA processing</keyword>
<dbReference type="SUPFAM" id="SSF75217">
    <property type="entry name" value="alpha/beta knot"/>
    <property type="match status" value="1"/>
</dbReference>
<dbReference type="InterPro" id="IPR029028">
    <property type="entry name" value="Alpha/beta_knot_MTases"/>
</dbReference>
<comment type="subcellular location">
    <subcellularLocation>
        <location evidence="5">Cytoplasm</location>
    </subcellularLocation>
</comment>
<evidence type="ECO:0000313" key="6">
    <source>
        <dbReference type="EMBL" id="CDO59451.1"/>
    </source>
</evidence>
<feature type="binding site" evidence="5">
    <location>
        <begin position="130"/>
        <end position="135"/>
    </location>
    <ligand>
        <name>S-adenosyl-L-methionine</name>
        <dbReference type="ChEBI" id="CHEBI:59789"/>
    </ligand>
</feature>
<proteinExistence type="inferred from homology"/>
<sequence length="163" mass="18092">MQAQTKKNTMRITVCAIGRMRDKNERALADDYLSRAQALGRNLGITDIKTIELDAKPTRELEGEALLAALPDNAFIIAMDETGRQRPSRDLANWLDSLKDGTHRDIAFVIGGADGHSAAVKAKANAMLSLGAMTWPHMLARIMLLEQVYRAISILARHPYHRD</sequence>
<dbReference type="PATRIC" id="fig|1458461.3.peg.1236"/>
<protein>
    <recommendedName>
        <fullName evidence="5">Ribosomal RNA large subunit methyltransferase H</fullName>
        <ecNumber evidence="5">2.1.1.177</ecNumber>
    </recommendedName>
    <alternativeName>
        <fullName evidence="5">23S rRNA (pseudouridine1915-N3)-methyltransferase</fullName>
    </alternativeName>
    <alternativeName>
        <fullName evidence="5">23S rRNA m3Psi1915 methyltransferase</fullName>
    </alternativeName>
    <alternativeName>
        <fullName evidence="5">rRNA (pseudouridine-N3-)-methyltransferase RlmH</fullName>
    </alternativeName>
</protein>
<comment type="catalytic activity">
    <reaction evidence="5">
        <text>pseudouridine(1915) in 23S rRNA + S-adenosyl-L-methionine = N(3)-methylpseudouridine(1915) in 23S rRNA + S-adenosyl-L-homocysteine + H(+)</text>
        <dbReference type="Rhea" id="RHEA:42752"/>
        <dbReference type="Rhea" id="RHEA-COMP:10221"/>
        <dbReference type="Rhea" id="RHEA-COMP:10222"/>
        <dbReference type="ChEBI" id="CHEBI:15378"/>
        <dbReference type="ChEBI" id="CHEBI:57856"/>
        <dbReference type="ChEBI" id="CHEBI:59789"/>
        <dbReference type="ChEBI" id="CHEBI:65314"/>
        <dbReference type="ChEBI" id="CHEBI:74486"/>
        <dbReference type="EC" id="2.1.1.177"/>
    </reaction>
</comment>
<dbReference type="EC" id="2.1.1.177" evidence="5"/>
<dbReference type="AlphaFoldDB" id="X5MMQ9"/>
<dbReference type="PIRSF" id="PIRSF004505">
    <property type="entry name" value="MT_bac"/>
    <property type="match status" value="1"/>
</dbReference>
<reference evidence="6 7" key="1">
    <citation type="journal article" date="2014" name="Front. Genet.">
        <title>Genome and metabolic network of "Candidatus Phaeomarinobacter ectocarpi" Ec32, a new candidate genus of Alphaproteobacteria frequently associated with brown algae.</title>
        <authorList>
            <person name="Dittami S.M."/>
            <person name="Barbeyron T."/>
            <person name="Boyen C."/>
            <person name="Cambefort J."/>
            <person name="Collet G."/>
            <person name="Delage L."/>
            <person name="Gobet A."/>
            <person name="Groisillier A."/>
            <person name="Leblanc C."/>
            <person name="Michel G."/>
            <person name="Scornet D."/>
            <person name="Siegel A."/>
            <person name="Tapia J.E."/>
            <person name="Tonon T."/>
        </authorList>
    </citation>
    <scope>NUCLEOTIDE SEQUENCE [LARGE SCALE GENOMIC DNA]</scope>
    <source>
        <strain evidence="6 7">Ec32</strain>
    </source>
</reference>
<comment type="function">
    <text evidence="5">Specifically methylates the pseudouridine at position 1915 (m3Psi1915) in 23S rRNA.</text>
</comment>
<dbReference type="GO" id="GO:0005737">
    <property type="term" value="C:cytoplasm"/>
    <property type="evidence" value="ECO:0007669"/>
    <property type="project" value="UniProtKB-SubCell"/>
</dbReference>
<dbReference type="HOGENOM" id="CLU_100552_1_1_5"/>
<dbReference type="PANTHER" id="PTHR33603:SF1">
    <property type="entry name" value="RIBOSOMAL RNA LARGE SUBUNIT METHYLTRANSFERASE H"/>
    <property type="match status" value="1"/>
</dbReference>
<comment type="caution">
    <text evidence="5">Lacks conserved residue(s) required for the propagation of feature annotation.</text>
</comment>
<dbReference type="GO" id="GO:0070038">
    <property type="term" value="F:rRNA (pseudouridine-N3-)-methyltransferase activity"/>
    <property type="evidence" value="ECO:0007669"/>
    <property type="project" value="UniProtKB-UniRule"/>
</dbReference>
<keyword evidence="1 5" id="KW-0489">Methyltransferase</keyword>
<name>X5MMQ9_9HYPH</name>
<comment type="similarity">
    <text evidence="4 5">Belongs to the RNA methyltransferase RlmH family.</text>
</comment>
<accession>X5MMQ9</accession>
<dbReference type="InterPro" id="IPR029026">
    <property type="entry name" value="tRNA_m1G_MTases_N"/>
</dbReference>
<dbReference type="Pfam" id="PF02590">
    <property type="entry name" value="SPOUT_MTase"/>
    <property type="match status" value="1"/>
</dbReference>